<dbReference type="AlphaFoldDB" id="A0A386HT96"/>
<evidence type="ECO:0000313" key="3">
    <source>
        <dbReference type="Proteomes" id="UP000266118"/>
    </source>
</evidence>
<dbReference type="SUPFAM" id="SSF81301">
    <property type="entry name" value="Nucleotidyltransferase"/>
    <property type="match status" value="1"/>
</dbReference>
<sequence>MDNRVAQIAKEYKTNLQQIYGNELAELVLFGSHARGDYHEESDIDFAIVLHSPDTRASAELIKTSPLSSRLSIKYGVAISSLPVALHKKQTSMLGVYREIRKDGITI</sequence>
<dbReference type="InterPro" id="IPR052548">
    <property type="entry name" value="Type_VII_TA_antitoxin"/>
</dbReference>
<organism evidence="2 3">
    <name type="scientific">Arachidicoccus soli</name>
    <dbReference type="NCBI Taxonomy" id="2341117"/>
    <lineage>
        <taxon>Bacteria</taxon>
        <taxon>Pseudomonadati</taxon>
        <taxon>Bacteroidota</taxon>
        <taxon>Chitinophagia</taxon>
        <taxon>Chitinophagales</taxon>
        <taxon>Chitinophagaceae</taxon>
        <taxon>Arachidicoccus</taxon>
    </lineage>
</organism>
<dbReference type="PANTHER" id="PTHR33933:SF1">
    <property type="entry name" value="PROTEIN ADENYLYLTRANSFERASE MNTA-RELATED"/>
    <property type="match status" value="1"/>
</dbReference>
<dbReference type="Proteomes" id="UP000266118">
    <property type="component" value="Chromosome"/>
</dbReference>
<gene>
    <name evidence="2" type="ORF">D6B99_16920</name>
</gene>
<proteinExistence type="predicted"/>
<evidence type="ECO:0000259" key="1">
    <source>
        <dbReference type="Pfam" id="PF01909"/>
    </source>
</evidence>
<name>A0A386HT96_9BACT</name>
<dbReference type="InterPro" id="IPR002934">
    <property type="entry name" value="Polymerase_NTP_transf_dom"/>
</dbReference>
<accession>A0A386HT96</accession>
<dbReference type="PANTHER" id="PTHR33933">
    <property type="entry name" value="NUCLEOTIDYLTRANSFERASE"/>
    <property type="match status" value="1"/>
</dbReference>
<dbReference type="CDD" id="cd05403">
    <property type="entry name" value="NT_KNTase_like"/>
    <property type="match status" value="1"/>
</dbReference>
<dbReference type="OrthoDB" id="9809668at2"/>
<feature type="domain" description="Polymerase nucleotidyl transferase" evidence="1">
    <location>
        <begin position="10"/>
        <end position="63"/>
    </location>
</feature>
<dbReference type="Pfam" id="PF01909">
    <property type="entry name" value="NTP_transf_2"/>
    <property type="match status" value="1"/>
</dbReference>
<evidence type="ECO:0000313" key="2">
    <source>
        <dbReference type="EMBL" id="AYD49157.1"/>
    </source>
</evidence>
<dbReference type="GO" id="GO:0016779">
    <property type="term" value="F:nucleotidyltransferase activity"/>
    <property type="evidence" value="ECO:0007669"/>
    <property type="project" value="InterPro"/>
</dbReference>
<dbReference type="RefSeq" id="WP_119990616.1">
    <property type="nucleotide sequence ID" value="NZ_CP032489.1"/>
</dbReference>
<dbReference type="InterPro" id="IPR043519">
    <property type="entry name" value="NT_sf"/>
</dbReference>
<protein>
    <submittedName>
        <fullName evidence="2">Nucleotidyltransferase domain-containing protein</fullName>
    </submittedName>
</protein>
<dbReference type="Gene3D" id="3.30.460.10">
    <property type="entry name" value="Beta Polymerase, domain 2"/>
    <property type="match status" value="1"/>
</dbReference>
<reference evidence="2 3" key="1">
    <citation type="submission" date="2018-09" db="EMBL/GenBank/DDBJ databases">
        <title>Arachidicoccus sp. nov., a bacterium isolated from soil.</title>
        <authorList>
            <person name="Weon H.-Y."/>
            <person name="Kwon S.-W."/>
            <person name="Lee S.A."/>
        </authorList>
    </citation>
    <scope>NUCLEOTIDE SEQUENCE [LARGE SCALE GENOMIC DNA]</scope>
    <source>
        <strain evidence="2 3">KIS59-12</strain>
    </source>
</reference>
<keyword evidence="3" id="KW-1185">Reference proteome</keyword>
<dbReference type="KEGG" id="ark:D6B99_16920"/>
<keyword evidence="2" id="KW-0808">Transferase</keyword>
<dbReference type="EMBL" id="CP032489">
    <property type="protein sequence ID" value="AYD49157.1"/>
    <property type="molecule type" value="Genomic_DNA"/>
</dbReference>